<feature type="domain" description="AB hydrolase-1" evidence="1">
    <location>
        <begin position="4"/>
        <end position="230"/>
    </location>
</feature>
<proteinExistence type="predicted"/>
<name>A0A9R1D4B1_9EURY</name>
<accession>A0A9R1D4B1</accession>
<evidence type="ECO:0000313" key="2">
    <source>
        <dbReference type="EMBL" id="MCQ4333164.1"/>
    </source>
</evidence>
<dbReference type="Gene3D" id="3.40.50.1820">
    <property type="entry name" value="alpha/beta hydrolase"/>
    <property type="match status" value="1"/>
</dbReference>
<organism evidence="2 3">
    <name type="scientific">Natronomonas aquatica</name>
    <dbReference type="NCBI Taxonomy" id="2841590"/>
    <lineage>
        <taxon>Archaea</taxon>
        <taxon>Methanobacteriati</taxon>
        <taxon>Methanobacteriota</taxon>
        <taxon>Stenosarchaea group</taxon>
        <taxon>Halobacteria</taxon>
        <taxon>Halobacteriales</taxon>
        <taxon>Natronomonadaceae</taxon>
        <taxon>Natronomonas</taxon>
    </lineage>
</organism>
<dbReference type="PANTHER" id="PTHR10992">
    <property type="entry name" value="METHYLESTERASE FAMILY MEMBER"/>
    <property type="match status" value="1"/>
</dbReference>
<dbReference type="RefSeq" id="WP_256029188.1">
    <property type="nucleotide sequence ID" value="NZ_JAHLKM010000006.1"/>
</dbReference>
<gene>
    <name evidence="2" type="ORF">KM295_06660</name>
</gene>
<dbReference type="InterPro" id="IPR045889">
    <property type="entry name" value="MES/HNL"/>
</dbReference>
<dbReference type="GO" id="GO:0080031">
    <property type="term" value="F:methyl salicylate esterase activity"/>
    <property type="evidence" value="ECO:0007669"/>
    <property type="project" value="TreeGrafter"/>
</dbReference>
<keyword evidence="3" id="KW-1185">Reference proteome</keyword>
<dbReference type="InterPro" id="IPR000073">
    <property type="entry name" value="AB_hydrolase_1"/>
</dbReference>
<sequence length="237" mass="25865">MSTFVLVHGAYHGAWCWHKVVPELEARGHDVVAFDLPAHGIDMIPFGDVSFEDYVERVCEAVRTPDESVTLVGHSMAGMVITQVAERCPDEIGTLVYLTAYLPPDDESMIDQRVEGSLISESFVADEARGVGVIADDKLEGLFYADCSASDVALARALVRPEPLEPLSAPVSISEGRFETVRRVYVRCGNDRAITIEQQRAMIEDRGCDLTLTLPASHSPFLSMPIETAETLIAAGK</sequence>
<keyword evidence="2" id="KW-0378">Hydrolase</keyword>
<dbReference type="InterPro" id="IPR029058">
    <property type="entry name" value="AB_hydrolase_fold"/>
</dbReference>
<dbReference type="Pfam" id="PF12697">
    <property type="entry name" value="Abhydrolase_6"/>
    <property type="match status" value="1"/>
</dbReference>
<protein>
    <submittedName>
        <fullName evidence="2">Alpha/beta fold hydrolase</fullName>
    </submittedName>
</protein>
<dbReference type="GO" id="GO:0080030">
    <property type="term" value="F:methyl indole-3-acetate esterase activity"/>
    <property type="evidence" value="ECO:0007669"/>
    <property type="project" value="TreeGrafter"/>
</dbReference>
<dbReference type="PANTHER" id="PTHR10992:SF1032">
    <property type="entry name" value="METHYLESTERASE 17"/>
    <property type="match status" value="1"/>
</dbReference>
<dbReference type="AlphaFoldDB" id="A0A9R1D4B1"/>
<dbReference type="Proteomes" id="UP001139494">
    <property type="component" value="Unassembled WGS sequence"/>
</dbReference>
<dbReference type="GO" id="GO:0080032">
    <property type="term" value="F:methyl jasmonate esterase activity"/>
    <property type="evidence" value="ECO:0007669"/>
    <property type="project" value="TreeGrafter"/>
</dbReference>
<comment type="caution">
    <text evidence="2">The sequence shown here is derived from an EMBL/GenBank/DDBJ whole genome shotgun (WGS) entry which is preliminary data.</text>
</comment>
<evidence type="ECO:0000259" key="1">
    <source>
        <dbReference type="Pfam" id="PF12697"/>
    </source>
</evidence>
<dbReference type="EMBL" id="JAHLKM010000006">
    <property type="protein sequence ID" value="MCQ4333164.1"/>
    <property type="molecule type" value="Genomic_DNA"/>
</dbReference>
<evidence type="ECO:0000313" key="3">
    <source>
        <dbReference type="Proteomes" id="UP001139494"/>
    </source>
</evidence>
<dbReference type="GO" id="GO:0009696">
    <property type="term" value="P:salicylic acid metabolic process"/>
    <property type="evidence" value="ECO:0007669"/>
    <property type="project" value="TreeGrafter"/>
</dbReference>
<dbReference type="SUPFAM" id="SSF53474">
    <property type="entry name" value="alpha/beta-Hydrolases"/>
    <property type="match status" value="1"/>
</dbReference>
<dbReference type="GO" id="GO:0009694">
    <property type="term" value="P:jasmonic acid metabolic process"/>
    <property type="evidence" value="ECO:0007669"/>
    <property type="project" value="TreeGrafter"/>
</dbReference>
<reference evidence="2" key="1">
    <citation type="journal article" date="2023" name="Front. Microbiol.">
        <title>Genomic-based phylogenetic and metabolic analyses of the genus Natronomonas, and description of Natronomonas aquatica sp. nov.</title>
        <authorList>
            <person name="Garcia-Roldan A."/>
            <person name="Duran-Viseras A."/>
            <person name="de la Haba R.R."/>
            <person name="Corral P."/>
            <person name="Sanchez-Porro C."/>
            <person name="Ventosa A."/>
        </authorList>
    </citation>
    <scope>NUCLEOTIDE SEQUENCE</scope>
    <source>
        <strain evidence="2">F2-12</strain>
    </source>
</reference>